<dbReference type="Gene3D" id="3.10.100.10">
    <property type="entry name" value="Mannose-Binding Protein A, subunit A"/>
    <property type="match status" value="1"/>
</dbReference>
<keyword evidence="3" id="KW-0430">Lectin</keyword>
<evidence type="ECO:0000256" key="7">
    <source>
        <dbReference type="SAM" id="Phobius"/>
    </source>
</evidence>
<dbReference type="PROSITE" id="PS50041">
    <property type="entry name" value="C_TYPE_LECTIN_2"/>
    <property type="match status" value="1"/>
</dbReference>
<dbReference type="PANTHER" id="PTHR46490">
    <property type="entry name" value="C-TYPE LECTIN DOMAIN FAMILY 12 MEMBER A-RELATED"/>
    <property type="match status" value="1"/>
</dbReference>
<dbReference type="GO" id="GO:0007165">
    <property type="term" value="P:signal transduction"/>
    <property type="evidence" value="ECO:0007669"/>
    <property type="project" value="TreeGrafter"/>
</dbReference>
<evidence type="ECO:0000256" key="1">
    <source>
        <dbReference type="ARBA" id="ARBA00004613"/>
    </source>
</evidence>
<dbReference type="PANTHER" id="PTHR46490:SF3">
    <property type="entry name" value="C-TYPE LECTIN DOMAIN-CONTAINING PROTEIN"/>
    <property type="match status" value="1"/>
</dbReference>
<dbReference type="Proteomes" id="UP001142489">
    <property type="component" value="Unassembled WGS sequence"/>
</dbReference>
<dbReference type="InterPro" id="IPR016187">
    <property type="entry name" value="CTDL_fold"/>
</dbReference>
<proteinExistence type="predicted"/>
<feature type="domain" description="C-type lectin" evidence="8">
    <location>
        <begin position="182"/>
        <end position="303"/>
    </location>
</feature>
<organism evidence="9 10">
    <name type="scientific">Phrynocephalus forsythii</name>
    <dbReference type="NCBI Taxonomy" id="171643"/>
    <lineage>
        <taxon>Eukaryota</taxon>
        <taxon>Metazoa</taxon>
        <taxon>Chordata</taxon>
        <taxon>Craniata</taxon>
        <taxon>Vertebrata</taxon>
        <taxon>Euteleostomi</taxon>
        <taxon>Lepidosauria</taxon>
        <taxon>Squamata</taxon>
        <taxon>Bifurcata</taxon>
        <taxon>Unidentata</taxon>
        <taxon>Episquamata</taxon>
        <taxon>Toxicofera</taxon>
        <taxon>Iguania</taxon>
        <taxon>Acrodonta</taxon>
        <taxon>Agamidae</taxon>
        <taxon>Agaminae</taxon>
        <taxon>Phrynocephalus</taxon>
    </lineage>
</organism>
<evidence type="ECO:0000256" key="4">
    <source>
        <dbReference type="ARBA" id="ARBA00023157"/>
    </source>
</evidence>
<sequence length="307" mass="34856">MGLPKQGLPTPKSQPDPFAEKNEQEMSGNSRSGKAIWGKTQSQLLPLASVTMKFHGSQKAKEIRKGPAHWANASEARLRAQVQFHLQPRSKWEVQNKVPSQRCIFGKAIWWQVSALVLVAAALTMFCILMFLISTYMMRADIMYDMISHQQYLEKRVRDAIQQEAGNPALVCKSCKQNWLQWADNCYLGPREPMPWNECLDHCRSYGASLLIGKTTGEMQFLSFEARRWLASKSTLQIAEGYWMGLRYNLSQKSWNWADGSILHLKLPINEIQPPFSTNACVLFAKDGVVMDRCSSINYCLCKGIVS</sequence>
<dbReference type="GO" id="GO:0030246">
    <property type="term" value="F:carbohydrate binding"/>
    <property type="evidence" value="ECO:0007669"/>
    <property type="project" value="UniProtKB-KW"/>
</dbReference>
<dbReference type="SUPFAM" id="SSF56436">
    <property type="entry name" value="C-type lectin-like"/>
    <property type="match status" value="1"/>
</dbReference>
<dbReference type="InterPro" id="IPR001304">
    <property type="entry name" value="C-type_lectin-like"/>
</dbReference>
<comment type="subcellular location">
    <subcellularLocation>
        <location evidence="1">Secreted</location>
    </subcellularLocation>
</comment>
<comment type="caution">
    <text evidence="9">The sequence shown here is derived from an EMBL/GenBank/DDBJ whole genome shotgun (WGS) entry which is preliminary data.</text>
</comment>
<evidence type="ECO:0000256" key="5">
    <source>
        <dbReference type="ARBA" id="ARBA00023180"/>
    </source>
</evidence>
<reference evidence="9" key="1">
    <citation type="journal article" date="2023" name="DNA Res.">
        <title>Chromosome-level genome assembly of Phrynocephalus forsythii using third-generation DNA sequencing and Hi-C analysis.</title>
        <authorList>
            <person name="Qi Y."/>
            <person name="Zhao W."/>
            <person name="Zhao Y."/>
            <person name="Niu C."/>
            <person name="Cao S."/>
            <person name="Zhang Y."/>
        </authorList>
    </citation>
    <scope>NUCLEOTIDE SEQUENCE</scope>
    <source>
        <tissue evidence="9">Muscle</tissue>
    </source>
</reference>
<evidence type="ECO:0000259" key="8">
    <source>
        <dbReference type="PROSITE" id="PS50041"/>
    </source>
</evidence>
<dbReference type="GO" id="GO:0005576">
    <property type="term" value="C:extracellular region"/>
    <property type="evidence" value="ECO:0007669"/>
    <property type="project" value="UniProtKB-SubCell"/>
</dbReference>
<dbReference type="OrthoDB" id="9049765at2759"/>
<dbReference type="AlphaFoldDB" id="A0A9Q1B1G4"/>
<keyword evidence="7" id="KW-1133">Transmembrane helix</keyword>
<feature type="transmembrane region" description="Helical" evidence="7">
    <location>
        <begin position="109"/>
        <end position="133"/>
    </location>
</feature>
<keyword evidence="2" id="KW-0964">Secreted</keyword>
<dbReference type="GO" id="GO:0005886">
    <property type="term" value="C:plasma membrane"/>
    <property type="evidence" value="ECO:0007669"/>
    <property type="project" value="TreeGrafter"/>
</dbReference>
<dbReference type="InterPro" id="IPR052309">
    <property type="entry name" value="C-type_Lectin_Domain_Fam1"/>
</dbReference>
<evidence type="ECO:0000256" key="3">
    <source>
        <dbReference type="ARBA" id="ARBA00022734"/>
    </source>
</evidence>
<evidence type="ECO:0000313" key="9">
    <source>
        <dbReference type="EMBL" id="KAJ7329301.1"/>
    </source>
</evidence>
<keyword evidence="10" id="KW-1185">Reference proteome</keyword>
<dbReference type="EMBL" id="JAPFRF010000006">
    <property type="protein sequence ID" value="KAJ7329301.1"/>
    <property type="molecule type" value="Genomic_DNA"/>
</dbReference>
<dbReference type="SMART" id="SM00034">
    <property type="entry name" value="CLECT"/>
    <property type="match status" value="1"/>
</dbReference>
<keyword evidence="4" id="KW-1015">Disulfide bond</keyword>
<feature type="region of interest" description="Disordered" evidence="6">
    <location>
        <begin position="1"/>
        <end position="34"/>
    </location>
</feature>
<evidence type="ECO:0000256" key="2">
    <source>
        <dbReference type="ARBA" id="ARBA00022525"/>
    </source>
</evidence>
<keyword evidence="7" id="KW-0812">Transmembrane</keyword>
<dbReference type="InterPro" id="IPR016186">
    <property type="entry name" value="C-type_lectin-like/link_sf"/>
</dbReference>
<accession>A0A9Q1B1G4</accession>
<evidence type="ECO:0000313" key="10">
    <source>
        <dbReference type="Proteomes" id="UP001142489"/>
    </source>
</evidence>
<dbReference type="GO" id="GO:0004888">
    <property type="term" value="F:transmembrane signaling receptor activity"/>
    <property type="evidence" value="ECO:0007669"/>
    <property type="project" value="TreeGrafter"/>
</dbReference>
<protein>
    <recommendedName>
        <fullName evidence="8">C-type lectin domain-containing protein</fullName>
    </recommendedName>
</protein>
<name>A0A9Q1B1G4_9SAUR</name>
<keyword evidence="7" id="KW-0472">Membrane</keyword>
<gene>
    <name evidence="9" type="ORF">JRQ81_015475</name>
</gene>
<dbReference type="Pfam" id="PF00059">
    <property type="entry name" value="Lectin_C"/>
    <property type="match status" value="1"/>
</dbReference>
<keyword evidence="5" id="KW-0325">Glycoprotein</keyword>
<evidence type="ECO:0000256" key="6">
    <source>
        <dbReference type="SAM" id="MobiDB-lite"/>
    </source>
</evidence>